<sequence>AGRIRATGNDLRRFKASAALLLDADGKALQAGGLLKQPDLANTCRAVAKDGIGWFYGGPFATATEKWMKANGGIMTAPDLANYKVKLRDPVRVTYRGYEIVSMPPPSSGGVHLGQILNILENFDLKDMEPNSVDFIHLVTEAMKLAFADRAHWLGDADFASVPRGLVDKTYAKELAGRIRMDRAGKVATHGQPPRSTEDLFNKHTTHFSCADGDGNWVSCTATVNTSFGSKVIIPGTGVIMNNEMDDFSIQPGVPNAFGLIGAEANAIAPGKRPLSSMSPTIVLKNDEPILAVGAAGGPTIITQTLLTIIHLIDFGLPLNEALNQPRFHHQWSPDQLRIEKKVGEKVLTGLRAKGHKLKVYG</sequence>
<dbReference type="InterPro" id="IPR051792">
    <property type="entry name" value="GGT_bact"/>
</dbReference>
<evidence type="ECO:0000313" key="5">
    <source>
        <dbReference type="EMBL" id="SVC65454.1"/>
    </source>
</evidence>
<protein>
    <recommendedName>
        <fullName evidence="6">Gamma-glutamyltransferase</fullName>
    </recommendedName>
</protein>
<gene>
    <name evidence="5" type="ORF">METZ01_LOCUS318308</name>
</gene>
<dbReference type="InterPro" id="IPR000101">
    <property type="entry name" value="GGT_peptidase"/>
</dbReference>
<dbReference type="PANTHER" id="PTHR43199:SF1">
    <property type="entry name" value="GLUTATHIONE HYDROLASE PROENZYME"/>
    <property type="match status" value="1"/>
</dbReference>
<dbReference type="Gene3D" id="3.60.20.40">
    <property type="match status" value="1"/>
</dbReference>
<keyword evidence="1" id="KW-0808">Transferase</keyword>
<dbReference type="InterPro" id="IPR029055">
    <property type="entry name" value="Ntn_hydrolases_N"/>
</dbReference>
<dbReference type="PANTHER" id="PTHR43199">
    <property type="entry name" value="GLUTATHIONE HYDROLASE"/>
    <property type="match status" value="1"/>
</dbReference>
<keyword evidence="3" id="KW-0865">Zymogen</keyword>
<evidence type="ECO:0000256" key="3">
    <source>
        <dbReference type="ARBA" id="ARBA00023145"/>
    </source>
</evidence>
<dbReference type="GO" id="GO:0036374">
    <property type="term" value="F:glutathione hydrolase activity"/>
    <property type="evidence" value="ECO:0007669"/>
    <property type="project" value="InterPro"/>
</dbReference>
<dbReference type="Pfam" id="PF01019">
    <property type="entry name" value="G_glu_transpept"/>
    <property type="match status" value="1"/>
</dbReference>
<dbReference type="GO" id="GO:0016746">
    <property type="term" value="F:acyltransferase activity"/>
    <property type="evidence" value="ECO:0007669"/>
    <property type="project" value="UniProtKB-KW"/>
</dbReference>
<dbReference type="EMBL" id="UINC01103230">
    <property type="protein sequence ID" value="SVC65454.1"/>
    <property type="molecule type" value="Genomic_DNA"/>
</dbReference>
<dbReference type="PRINTS" id="PR01210">
    <property type="entry name" value="GGTRANSPTASE"/>
</dbReference>
<dbReference type="AlphaFoldDB" id="A0A382NWC1"/>
<dbReference type="NCBIfam" id="TIGR00066">
    <property type="entry name" value="g_glut_trans"/>
    <property type="match status" value="1"/>
</dbReference>
<organism evidence="5">
    <name type="scientific">marine metagenome</name>
    <dbReference type="NCBI Taxonomy" id="408172"/>
    <lineage>
        <taxon>unclassified sequences</taxon>
        <taxon>metagenomes</taxon>
        <taxon>ecological metagenomes</taxon>
    </lineage>
</organism>
<dbReference type="Gene3D" id="1.10.246.130">
    <property type="match status" value="1"/>
</dbReference>
<reference evidence="5" key="1">
    <citation type="submission" date="2018-05" db="EMBL/GenBank/DDBJ databases">
        <authorList>
            <person name="Lanie J.A."/>
            <person name="Ng W.-L."/>
            <person name="Kazmierczak K.M."/>
            <person name="Andrzejewski T.M."/>
            <person name="Davidsen T.M."/>
            <person name="Wayne K.J."/>
            <person name="Tettelin H."/>
            <person name="Glass J.I."/>
            <person name="Rusch D."/>
            <person name="Podicherti R."/>
            <person name="Tsui H.-C.T."/>
            <person name="Winkler M.E."/>
        </authorList>
    </citation>
    <scope>NUCLEOTIDE SEQUENCE</scope>
</reference>
<keyword evidence="4" id="KW-0012">Acyltransferase</keyword>
<dbReference type="SUPFAM" id="SSF56235">
    <property type="entry name" value="N-terminal nucleophile aminohydrolases (Ntn hydrolases)"/>
    <property type="match status" value="1"/>
</dbReference>
<evidence type="ECO:0000256" key="4">
    <source>
        <dbReference type="ARBA" id="ARBA00023315"/>
    </source>
</evidence>
<name>A0A382NWC1_9ZZZZ</name>
<dbReference type="InterPro" id="IPR043137">
    <property type="entry name" value="GGT_ssub_C"/>
</dbReference>
<dbReference type="GO" id="GO:0006751">
    <property type="term" value="P:glutathione catabolic process"/>
    <property type="evidence" value="ECO:0007669"/>
    <property type="project" value="InterPro"/>
</dbReference>
<evidence type="ECO:0000256" key="1">
    <source>
        <dbReference type="ARBA" id="ARBA00022679"/>
    </source>
</evidence>
<feature type="non-terminal residue" evidence="5">
    <location>
        <position position="362"/>
    </location>
</feature>
<evidence type="ECO:0008006" key="6">
    <source>
        <dbReference type="Google" id="ProtNLM"/>
    </source>
</evidence>
<keyword evidence="2" id="KW-0378">Hydrolase</keyword>
<proteinExistence type="predicted"/>
<feature type="non-terminal residue" evidence="5">
    <location>
        <position position="1"/>
    </location>
</feature>
<dbReference type="InterPro" id="IPR043138">
    <property type="entry name" value="GGT_lsub"/>
</dbReference>
<evidence type="ECO:0000256" key="2">
    <source>
        <dbReference type="ARBA" id="ARBA00022801"/>
    </source>
</evidence>
<accession>A0A382NWC1</accession>